<proteinExistence type="predicted"/>
<dbReference type="Gene3D" id="3.30.200.20">
    <property type="entry name" value="Phosphorylase Kinase, domain 1"/>
    <property type="match status" value="1"/>
</dbReference>
<keyword evidence="1" id="KW-0808">Transferase</keyword>
<dbReference type="OrthoDB" id="310217at2759"/>
<keyword evidence="3 6" id="KW-0418">Kinase</keyword>
<dbReference type="AlphaFoldDB" id="A0A6G1GYW9"/>
<dbReference type="SUPFAM" id="SSF56112">
    <property type="entry name" value="Protein kinase-like (PK-like)"/>
    <property type="match status" value="1"/>
</dbReference>
<evidence type="ECO:0000313" key="7">
    <source>
        <dbReference type="Proteomes" id="UP000800041"/>
    </source>
</evidence>
<protein>
    <submittedName>
        <fullName evidence="6">Kinase-like protein</fullName>
    </submittedName>
</protein>
<evidence type="ECO:0000313" key="6">
    <source>
        <dbReference type="EMBL" id="KAF1986002.1"/>
    </source>
</evidence>
<accession>A0A6G1GYW9</accession>
<dbReference type="Pfam" id="PF00069">
    <property type="entry name" value="Pkinase"/>
    <property type="match status" value="1"/>
</dbReference>
<dbReference type="GO" id="GO:0005524">
    <property type="term" value="F:ATP binding"/>
    <property type="evidence" value="ECO:0007669"/>
    <property type="project" value="UniProtKB-KW"/>
</dbReference>
<dbReference type="Gene3D" id="1.10.510.10">
    <property type="entry name" value="Transferase(Phosphotransferase) domain 1"/>
    <property type="match status" value="1"/>
</dbReference>
<dbReference type="SMART" id="SM00220">
    <property type="entry name" value="S_TKc"/>
    <property type="match status" value="1"/>
</dbReference>
<dbReference type="PANTHER" id="PTHR43671">
    <property type="entry name" value="SERINE/THREONINE-PROTEIN KINASE NEK"/>
    <property type="match status" value="1"/>
</dbReference>
<dbReference type="EMBL" id="ML977159">
    <property type="protein sequence ID" value="KAF1986002.1"/>
    <property type="molecule type" value="Genomic_DNA"/>
</dbReference>
<evidence type="ECO:0000259" key="5">
    <source>
        <dbReference type="PROSITE" id="PS50011"/>
    </source>
</evidence>
<dbReference type="InterPro" id="IPR011009">
    <property type="entry name" value="Kinase-like_dom_sf"/>
</dbReference>
<dbReference type="InterPro" id="IPR050660">
    <property type="entry name" value="NEK_Ser/Thr_kinase"/>
</dbReference>
<evidence type="ECO:0000256" key="2">
    <source>
        <dbReference type="ARBA" id="ARBA00022741"/>
    </source>
</evidence>
<reference evidence="6" key="1">
    <citation type="journal article" date="2020" name="Stud. Mycol.">
        <title>101 Dothideomycetes genomes: a test case for predicting lifestyles and emergence of pathogens.</title>
        <authorList>
            <person name="Haridas S."/>
            <person name="Albert R."/>
            <person name="Binder M."/>
            <person name="Bloem J."/>
            <person name="Labutti K."/>
            <person name="Salamov A."/>
            <person name="Andreopoulos B."/>
            <person name="Baker S."/>
            <person name="Barry K."/>
            <person name="Bills G."/>
            <person name="Bluhm B."/>
            <person name="Cannon C."/>
            <person name="Castanera R."/>
            <person name="Culley D."/>
            <person name="Daum C."/>
            <person name="Ezra D."/>
            <person name="Gonzalez J."/>
            <person name="Henrissat B."/>
            <person name="Kuo A."/>
            <person name="Liang C."/>
            <person name="Lipzen A."/>
            <person name="Lutzoni F."/>
            <person name="Magnuson J."/>
            <person name="Mondo S."/>
            <person name="Nolan M."/>
            <person name="Ohm R."/>
            <person name="Pangilinan J."/>
            <person name="Park H.-J."/>
            <person name="Ramirez L."/>
            <person name="Alfaro M."/>
            <person name="Sun H."/>
            <person name="Tritt A."/>
            <person name="Yoshinaga Y."/>
            <person name="Zwiers L.-H."/>
            <person name="Turgeon B."/>
            <person name="Goodwin S."/>
            <person name="Spatafora J."/>
            <person name="Crous P."/>
            <person name="Grigoriev I."/>
        </authorList>
    </citation>
    <scope>NUCLEOTIDE SEQUENCE</scope>
    <source>
        <strain evidence="6">CBS 113979</strain>
    </source>
</reference>
<evidence type="ECO:0000256" key="1">
    <source>
        <dbReference type="ARBA" id="ARBA00022679"/>
    </source>
</evidence>
<dbReference type="PROSITE" id="PS00108">
    <property type="entry name" value="PROTEIN_KINASE_ST"/>
    <property type="match status" value="1"/>
</dbReference>
<keyword evidence="4" id="KW-0067">ATP-binding</keyword>
<dbReference type="GO" id="GO:0004674">
    <property type="term" value="F:protein serine/threonine kinase activity"/>
    <property type="evidence" value="ECO:0007669"/>
    <property type="project" value="TreeGrafter"/>
</dbReference>
<evidence type="ECO:0000256" key="3">
    <source>
        <dbReference type="ARBA" id="ARBA00022777"/>
    </source>
</evidence>
<dbReference type="CDD" id="cd00180">
    <property type="entry name" value="PKc"/>
    <property type="match status" value="1"/>
</dbReference>
<dbReference type="InterPro" id="IPR008271">
    <property type="entry name" value="Ser/Thr_kinase_AS"/>
</dbReference>
<keyword evidence="7" id="KW-1185">Reference proteome</keyword>
<keyword evidence="2" id="KW-0547">Nucleotide-binding</keyword>
<name>A0A6G1GYW9_9PEZI</name>
<dbReference type="PANTHER" id="PTHR43671:SF106">
    <property type="entry name" value="NIMA-LIKE KINASE"/>
    <property type="match status" value="1"/>
</dbReference>
<evidence type="ECO:0000256" key="4">
    <source>
        <dbReference type="ARBA" id="ARBA00022840"/>
    </source>
</evidence>
<sequence>MPYSGDRLSTGPRPKGQTKYRIIKEVGKGGEGTCFIVEKKSDGTWYVCKISAHDTIVNIMKADAIKKNRGIQCFFPKNWCPLSNEANVLLNCFPAGKDNNGKSLLSPNVIWLEEYGPEWSSSSGVDSRALMEYCNGGDLYGLLWRWDDAQENFHYDRNYFGGSPRNNPVARRGLPQPAVWHIFFELACALAYMHQGRRWDGERRVLAKPLASPSGGYWPQVIHRDIKPENIFIRDTVTPRDNPANQPPGYPKIVLADFGHAKPLYPPTGFYQPTALIEPPRRNDNCGTTVYWPPEMPLRIHPKIHPSPASDVYQIGLVVYELALGENLTVKGERFNVLGLERAMGREFAEIWAKCVRKEAGKRWKADKLVEALADGHWQWTTRMNELMPDWLWGLEYKTT</sequence>
<gene>
    <name evidence="6" type="ORF">K402DRAFT_421579</name>
</gene>
<feature type="domain" description="Protein kinase" evidence="5">
    <location>
        <begin position="20"/>
        <end position="380"/>
    </location>
</feature>
<dbReference type="InterPro" id="IPR000719">
    <property type="entry name" value="Prot_kinase_dom"/>
</dbReference>
<dbReference type="Proteomes" id="UP000800041">
    <property type="component" value="Unassembled WGS sequence"/>
</dbReference>
<organism evidence="6 7">
    <name type="scientific">Aulographum hederae CBS 113979</name>
    <dbReference type="NCBI Taxonomy" id="1176131"/>
    <lineage>
        <taxon>Eukaryota</taxon>
        <taxon>Fungi</taxon>
        <taxon>Dikarya</taxon>
        <taxon>Ascomycota</taxon>
        <taxon>Pezizomycotina</taxon>
        <taxon>Dothideomycetes</taxon>
        <taxon>Pleosporomycetidae</taxon>
        <taxon>Aulographales</taxon>
        <taxon>Aulographaceae</taxon>
    </lineage>
</organism>
<dbReference type="PROSITE" id="PS50011">
    <property type="entry name" value="PROTEIN_KINASE_DOM"/>
    <property type="match status" value="1"/>
</dbReference>